<evidence type="ECO:0000256" key="13">
    <source>
        <dbReference type="SAM" id="MobiDB-lite"/>
    </source>
</evidence>
<evidence type="ECO:0000256" key="12">
    <source>
        <dbReference type="ARBA" id="ARBA00045876"/>
    </source>
</evidence>
<organism evidence="15 16">
    <name type="scientific">Geospiza parvula</name>
    <name type="common">Small tree-finch</name>
    <name type="synonym">Camarhynchus parvulus</name>
    <dbReference type="NCBI Taxonomy" id="87175"/>
    <lineage>
        <taxon>Eukaryota</taxon>
        <taxon>Metazoa</taxon>
        <taxon>Chordata</taxon>
        <taxon>Craniata</taxon>
        <taxon>Vertebrata</taxon>
        <taxon>Euteleostomi</taxon>
        <taxon>Archelosauria</taxon>
        <taxon>Archosauria</taxon>
        <taxon>Dinosauria</taxon>
        <taxon>Saurischia</taxon>
        <taxon>Theropoda</taxon>
        <taxon>Coelurosauria</taxon>
        <taxon>Aves</taxon>
        <taxon>Neognathae</taxon>
        <taxon>Neoaves</taxon>
        <taxon>Telluraves</taxon>
        <taxon>Australaves</taxon>
        <taxon>Passeriformes</taxon>
        <taxon>Thraupidae</taxon>
        <taxon>Camarhynchus</taxon>
    </lineage>
</organism>
<dbReference type="EC" id="1.14.99.29" evidence="5"/>
<accession>A0A8C3NL85</accession>
<feature type="region of interest" description="Disordered" evidence="13">
    <location>
        <begin position="397"/>
        <end position="485"/>
    </location>
</feature>
<dbReference type="Pfam" id="PF13646">
    <property type="entry name" value="HEAT_2"/>
    <property type="match status" value="1"/>
</dbReference>
<evidence type="ECO:0000259" key="14">
    <source>
        <dbReference type="Pfam" id="PF13359"/>
    </source>
</evidence>
<comment type="catalytic activity">
    <reaction evidence="1">
        <text>[eIF5A protein]-deoxyhypusine + AH2 + O2 = [eIF5A protein]-hypusine + A + H2O</text>
        <dbReference type="Rhea" id="RHEA:14101"/>
        <dbReference type="Rhea" id="RHEA-COMP:10144"/>
        <dbReference type="Rhea" id="RHEA-COMP:12592"/>
        <dbReference type="ChEBI" id="CHEBI:13193"/>
        <dbReference type="ChEBI" id="CHEBI:15377"/>
        <dbReference type="ChEBI" id="CHEBI:15379"/>
        <dbReference type="ChEBI" id="CHEBI:17499"/>
        <dbReference type="ChEBI" id="CHEBI:82657"/>
        <dbReference type="ChEBI" id="CHEBI:91175"/>
        <dbReference type="EC" id="1.14.99.29"/>
    </reaction>
</comment>
<evidence type="ECO:0000256" key="7">
    <source>
        <dbReference type="ARBA" id="ARBA00022737"/>
    </source>
</evidence>
<evidence type="ECO:0000256" key="5">
    <source>
        <dbReference type="ARBA" id="ARBA00012606"/>
    </source>
</evidence>
<keyword evidence="9" id="KW-0408">Iron</keyword>
<evidence type="ECO:0000313" key="15">
    <source>
        <dbReference type="Ensembl" id="ENSCPVP00000020576.2"/>
    </source>
</evidence>
<dbReference type="InterPro" id="IPR011989">
    <property type="entry name" value="ARM-like"/>
</dbReference>
<evidence type="ECO:0000313" key="16">
    <source>
        <dbReference type="Proteomes" id="UP000694382"/>
    </source>
</evidence>
<keyword evidence="16" id="KW-1185">Reference proteome</keyword>
<dbReference type="PANTHER" id="PTHR12697">
    <property type="entry name" value="PBS LYASE HEAT-LIKE PROTEIN"/>
    <property type="match status" value="1"/>
</dbReference>
<evidence type="ECO:0000256" key="4">
    <source>
        <dbReference type="ARBA" id="ARBA00005041"/>
    </source>
</evidence>
<reference evidence="15" key="3">
    <citation type="submission" date="2025-09" db="UniProtKB">
        <authorList>
            <consortium name="Ensembl"/>
        </authorList>
    </citation>
    <scope>IDENTIFICATION</scope>
</reference>
<protein>
    <recommendedName>
        <fullName evidence="5">deoxyhypusine monooxygenase</fullName>
        <ecNumber evidence="5">1.14.99.29</ecNumber>
    </recommendedName>
</protein>
<dbReference type="InterPro" id="IPR016024">
    <property type="entry name" value="ARM-type_fold"/>
</dbReference>
<dbReference type="SUPFAM" id="SSF48371">
    <property type="entry name" value="ARM repeat"/>
    <property type="match status" value="1"/>
</dbReference>
<evidence type="ECO:0000256" key="6">
    <source>
        <dbReference type="ARBA" id="ARBA00022723"/>
    </source>
</evidence>
<dbReference type="PANTHER" id="PTHR12697:SF5">
    <property type="entry name" value="DEOXYHYPUSINE HYDROXYLASE"/>
    <property type="match status" value="1"/>
</dbReference>
<dbReference type="GO" id="GO:0019135">
    <property type="term" value="F:deoxyhypusine monooxygenase activity"/>
    <property type="evidence" value="ECO:0007669"/>
    <property type="project" value="UniProtKB-EC"/>
</dbReference>
<dbReference type="SMART" id="SM00567">
    <property type="entry name" value="EZ_HEAT"/>
    <property type="match status" value="4"/>
</dbReference>
<dbReference type="Proteomes" id="UP000694382">
    <property type="component" value="Chromosome 28"/>
</dbReference>
<dbReference type="Pfam" id="PF13359">
    <property type="entry name" value="DDE_Tnp_4"/>
    <property type="match status" value="1"/>
</dbReference>
<keyword evidence="11" id="KW-0386">Hypusine biosynthesis</keyword>
<dbReference type="Gene3D" id="1.25.10.10">
    <property type="entry name" value="Leucine-rich Repeat Variant"/>
    <property type="match status" value="1"/>
</dbReference>
<keyword evidence="10" id="KW-0503">Monooxygenase</keyword>
<gene>
    <name evidence="15" type="primary">DOHH</name>
</gene>
<reference evidence="15" key="1">
    <citation type="submission" date="2020-02" db="EMBL/GenBank/DDBJ databases">
        <authorList>
            <person name="Enbody D E."/>
            <person name="Pettersson E M."/>
        </authorList>
    </citation>
    <scope>NUCLEOTIDE SEQUENCE [LARGE SCALE GENOMIC DNA]</scope>
</reference>
<dbReference type="AlphaFoldDB" id="A0A8C3NL85"/>
<feature type="compositionally biased region" description="Low complexity" evidence="13">
    <location>
        <begin position="526"/>
        <end position="538"/>
    </location>
</feature>
<accession>A0A8U8CGU0</accession>
<comment type="function">
    <text evidence="12">Catalyzes the hydroxylation of the N(6)-(4-aminobutyl)-L-lysine intermediate produced by deoxyhypusine synthase/DHPS on a critical lysine of the eukaryotic translation initiation factor 5A/eIF-5A. This is the second step of the post-translational modification of that lysine into an unusual amino acid residue named hypusine. Hypusination is unique to mature eIF-5A factor and is essential for its function.</text>
</comment>
<feature type="compositionally biased region" description="Basic and acidic residues" evidence="13">
    <location>
        <begin position="416"/>
        <end position="443"/>
    </location>
</feature>
<evidence type="ECO:0000256" key="11">
    <source>
        <dbReference type="ARBA" id="ARBA00023256"/>
    </source>
</evidence>
<dbReference type="FunFam" id="1.25.10.10:FF:000099">
    <property type="entry name" value="Deoxyhypusine hydroxylase"/>
    <property type="match status" value="1"/>
</dbReference>
<sequence>MRERLLVLLCALARRRRRRAGAMAGNGTGSGGGSGSGGGAGGWDGPQRRAWLRHYYSQRQKRLMTLLIAHRRRTSCCFYPRAWPSLRSTDWWEQVVLKEFGPQDWLEKFRMSKETFFYICNQLRPGLAPHSAHFHPTLPLEKRVAVALWHLATNVEYQTLSPLFGVGPSTVQSCVREVSYAVVLLLKPLYLRLPDEKELENMARIFCTRWGFPHCIGALDSLHIPIHPPLRLTADYCNGQGWHSILTQATVDGLGQFWDVSTAFPGSMENSAVLESSSLWVLAKEGRLCPNPPKHFMGKAQKYVLLGDATYPLQDWILKPYQEDENLTQRQLQFNYRLKRAHSVIENAFLRLKARWQILLKCDDCSLELLPTLVLACCILHNVCEAHDNPFNEEWLEGTEPTELPKPCQPAPAAMEDNRAEQECDRGAPRSPERARSRPRHGDGAGGGGHRPHAGGRGAAAARPVPGPLHPAEPGRPRGRGMDQPRLWGRLGAAEARAGLLPGPDAGRGGHPGAHPRAGGHGPGAHGQARGRYGSSSCGSGGRGGGSLATGAWGASPSVQGSSWAPDPAWVSNPESRNTSPPSLTTPDRTGCPGSAVPAGQASPVVFVLFGIGQSGLCPRLPHLGSVSSACVCALEQGKALPEDTAGFFSHRHPDYILIHPSGEALGAIGNPEVLDVLKRYSQDPVVEVAETCQLAVRRLEWLQNNKEQPGRSPYLSVDPAPPAEETDVAKLREILLDESQELFERYRAMFALRNVGGQAAVLALAEGLRCGSALFRHEIGYVLGQLQDEACVPQLTAALCSRAESPMVRHECAEALGSIARPCCLRALRAFAGDEERVVRESCQVALDMYEYENGAQFQYADGLCKLQASS</sequence>
<feature type="region of interest" description="Disordered" evidence="13">
    <location>
        <begin position="498"/>
        <end position="597"/>
    </location>
</feature>
<feature type="region of interest" description="Disordered" evidence="13">
    <location>
        <begin position="21"/>
        <end position="41"/>
    </location>
</feature>
<evidence type="ECO:0000256" key="1">
    <source>
        <dbReference type="ARBA" id="ARBA00000068"/>
    </source>
</evidence>
<feature type="compositionally biased region" description="Gly residues" evidence="13">
    <location>
        <begin position="539"/>
        <end position="548"/>
    </location>
</feature>
<dbReference type="Ensembl" id="ENSCPVT00000021500.2">
    <property type="protein sequence ID" value="ENSCPVP00000020576.2"/>
    <property type="gene ID" value="ENSCPVG00000014932.2"/>
</dbReference>
<dbReference type="InterPro" id="IPR004155">
    <property type="entry name" value="PBS_lyase_HEAT"/>
</dbReference>
<proteinExistence type="predicted"/>
<evidence type="ECO:0000256" key="8">
    <source>
        <dbReference type="ARBA" id="ARBA00023002"/>
    </source>
</evidence>
<evidence type="ECO:0000256" key="3">
    <source>
        <dbReference type="ARBA" id="ARBA00001968"/>
    </source>
</evidence>
<evidence type="ECO:0000256" key="10">
    <source>
        <dbReference type="ARBA" id="ARBA00023033"/>
    </source>
</evidence>
<comment type="cofactor">
    <cofactor evidence="3">
        <name>a divalent metal cation</name>
        <dbReference type="ChEBI" id="CHEBI:60240"/>
    </cofactor>
</comment>
<reference evidence="15" key="2">
    <citation type="submission" date="2025-08" db="UniProtKB">
        <authorList>
            <consortium name="Ensembl"/>
        </authorList>
    </citation>
    <scope>IDENTIFICATION</scope>
</reference>
<keyword evidence="6" id="KW-0479">Metal-binding</keyword>
<feature type="compositionally biased region" description="Gly residues" evidence="13">
    <location>
        <begin position="24"/>
        <end position="41"/>
    </location>
</feature>
<comment type="cofactor">
    <cofactor evidence="2">
        <name>Fe(2+)</name>
        <dbReference type="ChEBI" id="CHEBI:29033"/>
    </cofactor>
</comment>
<feature type="domain" description="DDE Tnp4" evidence="14">
    <location>
        <begin position="219"/>
        <end position="382"/>
    </location>
</feature>
<comment type="pathway">
    <text evidence="4">Protein modification; eIF5A hypusination.</text>
</comment>
<feature type="compositionally biased region" description="Basic and acidic residues" evidence="13">
    <location>
        <begin position="473"/>
        <end position="483"/>
    </location>
</feature>
<keyword evidence="8" id="KW-0560">Oxidoreductase</keyword>
<name>A0A8C3NL85_GEOPR</name>
<feature type="compositionally biased region" description="Polar residues" evidence="13">
    <location>
        <begin position="573"/>
        <end position="588"/>
    </location>
</feature>
<evidence type="ECO:0000256" key="2">
    <source>
        <dbReference type="ARBA" id="ARBA00001954"/>
    </source>
</evidence>
<evidence type="ECO:0000256" key="9">
    <source>
        <dbReference type="ARBA" id="ARBA00023004"/>
    </source>
</evidence>
<keyword evidence="7" id="KW-0677">Repeat</keyword>
<dbReference type="InterPro" id="IPR027806">
    <property type="entry name" value="HARBI1_dom"/>
</dbReference>
<dbReference type="GO" id="GO:0046872">
    <property type="term" value="F:metal ion binding"/>
    <property type="evidence" value="ECO:0007669"/>
    <property type="project" value="UniProtKB-KW"/>
</dbReference>